<evidence type="ECO:0000313" key="2">
    <source>
        <dbReference type="EMBL" id="EEC49164.1"/>
    </source>
</evidence>
<gene>
    <name evidence="2" type="ORF">PHATRDRAFT_34632</name>
</gene>
<evidence type="ECO:0000313" key="3">
    <source>
        <dbReference type="Proteomes" id="UP000000759"/>
    </source>
</evidence>
<accession>B7FW89</accession>
<feature type="region of interest" description="Disordered" evidence="1">
    <location>
        <begin position="1"/>
        <end position="88"/>
    </location>
</feature>
<organism evidence="2 3">
    <name type="scientific">Phaeodactylum tricornutum (strain CCAP 1055/1)</name>
    <dbReference type="NCBI Taxonomy" id="556484"/>
    <lineage>
        <taxon>Eukaryota</taxon>
        <taxon>Sar</taxon>
        <taxon>Stramenopiles</taxon>
        <taxon>Ochrophyta</taxon>
        <taxon>Bacillariophyta</taxon>
        <taxon>Bacillariophyceae</taxon>
        <taxon>Bacillariophycidae</taxon>
        <taxon>Naviculales</taxon>
        <taxon>Phaeodactylaceae</taxon>
        <taxon>Phaeodactylum</taxon>
    </lineage>
</organism>
<dbReference type="RefSeq" id="XP_002179341.1">
    <property type="nucleotide sequence ID" value="XM_002179305.1"/>
</dbReference>
<proteinExistence type="predicted"/>
<protein>
    <submittedName>
        <fullName evidence="2">Uncharacterized protein</fullName>
    </submittedName>
</protein>
<sequence>MSFSKETTSTSSAANDASVFESSRVSEDDDVSSEEDDTLLPMNHISNMQKKSDSIRYDEYQSFLSRSERAHEKPDKPPTADELRQRKVKFPSEPEELLTIFEFEPLNADEKYAVYMQHEDFSRVDKDMELLAFRWENHVSGRIILDEDVATIRGLEERFKNTGRGKAMAVHEKAVLEEIHSQKVEGKNSVKDLDWERIRQASLRTSKQRIDYAVQLAKEDEEARVQAWIPKQQQKLFSAATKDDKKKKKKGFLGLFGRK</sequence>
<dbReference type="GeneID" id="7200059"/>
<name>B7FW89_PHATC</name>
<feature type="compositionally biased region" description="Basic residues" evidence="1">
    <location>
        <begin position="245"/>
        <end position="259"/>
    </location>
</feature>
<evidence type="ECO:0000256" key="1">
    <source>
        <dbReference type="SAM" id="MobiDB-lite"/>
    </source>
</evidence>
<keyword evidence="3" id="KW-1185">Reference proteome</keyword>
<dbReference type="AlphaFoldDB" id="B7FW89"/>
<reference evidence="2 3" key="1">
    <citation type="journal article" date="2008" name="Nature">
        <title>The Phaeodactylum genome reveals the evolutionary history of diatom genomes.</title>
        <authorList>
            <person name="Bowler C."/>
            <person name="Allen A.E."/>
            <person name="Badger J.H."/>
            <person name="Grimwood J."/>
            <person name="Jabbari K."/>
            <person name="Kuo A."/>
            <person name="Maheswari U."/>
            <person name="Martens C."/>
            <person name="Maumus F."/>
            <person name="Otillar R.P."/>
            <person name="Rayko E."/>
            <person name="Salamov A."/>
            <person name="Vandepoele K."/>
            <person name="Beszteri B."/>
            <person name="Gruber A."/>
            <person name="Heijde M."/>
            <person name="Katinka M."/>
            <person name="Mock T."/>
            <person name="Valentin K."/>
            <person name="Verret F."/>
            <person name="Berges J.A."/>
            <person name="Brownlee C."/>
            <person name="Cadoret J.P."/>
            <person name="Chiovitti A."/>
            <person name="Choi C.J."/>
            <person name="Coesel S."/>
            <person name="De Martino A."/>
            <person name="Detter J.C."/>
            <person name="Durkin C."/>
            <person name="Falciatore A."/>
            <person name="Fournet J."/>
            <person name="Haruta M."/>
            <person name="Huysman M.J."/>
            <person name="Jenkins B.D."/>
            <person name="Jiroutova K."/>
            <person name="Jorgensen R.E."/>
            <person name="Joubert Y."/>
            <person name="Kaplan A."/>
            <person name="Kroger N."/>
            <person name="Kroth P.G."/>
            <person name="La Roche J."/>
            <person name="Lindquist E."/>
            <person name="Lommer M."/>
            <person name="Martin-Jezequel V."/>
            <person name="Lopez P.J."/>
            <person name="Lucas S."/>
            <person name="Mangogna M."/>
            <person name="McGinnis K."/>
            <person name="Medlin L.K."/>
            <person name="Montsant A."/>
            <person name="Oudot-Le Secq M.P."/>
            <person name="Napoli C."/>
            <person name="Obornik M."/>
            <person name="Parker M.S."/>
            <person name="Petit J.L."/>
            <person name="Porcel B.M."/>
            <person name="Poulsen N."/>
            <person name="Robison M."/>
            <person name="Rychlewski L."/>
            <person name="Rynearson T.A."/>
            <person name="Schmutz J."/>
            <person name="Shapiro H."/>
            <person name="Siaut M."/>
            <person name="Stanley M."/>
            <person name="Sussman M.R."/>
            <person name="Taylor A.R."/>
            <person name="Vardi A."/>
            <person name="von Dassow P."/>
            <person name="Vyverman W."/>
            <person name="Willis A."/>
            <person name="Wyrwicz L.S."/>
            <person name="Rokhsar D.S."/>
            <person name="Weissenbach J."/>
            <person name="Armbrust E.V."/>
            <person name="Green B.R."/>
            <person name="Van de Peer Y."/>
            <person name="Grigoriev I.V."/>
        </authorList>
    </citation>
    <scope>NUCLEOTIDE SEQUENCE [LARGE SCALE GENOMIC DNA]</scope>
    <source>
        <strain evidence="2 3">CCAP 1055/1</strain>
    </source>
</reference>
<feature type="compositionally biased region" description="Basic and acidic residues" evidence="1">
    <location>
        <begin position="66"/>
        <end position="85"/>
    </location>
</feature>
<reference evidence="3" key="2">
    <citation type="submission" date="2008-08" db="EMBL/GenBank/DDBJ databases">
        <authorList>
            <consortium name="Diatom Consortium"/>
            <person name="Grigoriev I."/>
            <person name="Grimwood J."/>
            <person name="Kuo A."/>
            <person name="Otillar R.P."/>
            <person name="Salamov A."/>
            <person name="Detter J.C."/>
            <person name="Lindquist E."/>
            <person name="Shapiro H."/>
            <person name="Lucas S."/>
            <person name="Glavina del Rio T."/>
            <person name="Pitluck S."/>
            <person name="Rokhsar D."/>
            <person name="Bowler C."/>
        </authorList>
    </citation>
    <scope>GENOME REANNOTATION</scope>
    <source>
        <strain evidence="3">CCAP 1055/1</strain>
    </source>
</reference>
<dbReference type="EMBL" id="CM000609">
    <property type="protein sequence ID" value="EEC49164.1"/>
    <property type="molecule type" value="Genomic_DNA"/>
</dbReference>
<feature type="compositionally biased region" description="Low complexity" evidence="1">
    <location>
        <begin position="7"/>
        <end position="23"/>
    </location>
</feature>
<feature type="compositionally biased region" description="Basic and acidic residues" evidence="1">
    <location>
        <begin position="50"/>
        <end position="59"/>
    </location>
</feature>
<dbReference type="KEGG" id="pti:PHATRDRAFT_34632"/>
<feature type="compositionally biased region" description="Acidic residues" evidence="1">
    <location>
        <begin position="27"/>
        <end position="38"/>
    </location>
</feature>
<dbReference type="InParanoid" id="B7FW89"/>
<feature type="region of interest" description="Disordered" evidence="1">
    <location>
        <begin position="239"/>
        <end position="259"/>
    </location>
</feature>
<dbReference type="HOGENOM" id="CLU_1075458_0_0_1"/>
<dbReference type="PaxDb" id="2850-Phatr34632"/>
<dbReference type="Proteomes" id="UP000000759">
    <property type="component" value="Chromosome 6"/>
</dbReference>